<evidence type="ECO:0000259" key="6">
    <source>
        <dbReference type="PROSITE" id="PS51094"/>
    </source>
</evidence>
<dbReference type="Gene3D" id="1.10.10.10">
    <property type="entry name" value="Winged helix-like DNA-binding domain superfamily/Winged helix DNA-binding domain"/>
    <property type="match status" value="1"/>
</dbReference>
<dbReference type="Gene3D" id="3.40.930.10">
    <property type="entry name" value="Mannitol-specific EII, Chain A"/>
    <property type="match status" value="1"/>
</dbReference>
<feature type="domain" description="PTS EIIA type-2" evidence="6">
    <location>
        <begin position="483"/>
        <end position="622"/>
    </location>
</feature>
<dbReference type="Gene3D" id="1.10.1790.10">
    <property type="entry name" value="PRD domain"/>
    <property type="match status" value="2"/>
</dbReference>
<keyword evidence="9" id="KW-1185">Reference proteome</keyword>
<dbReference type="EC" id="2.7.1.191" evidence="8"/>
<evidence type="ECO:0000256" key="5">
    <source>
        <dbReference type="ARBA" id="ARBA00023163"/>
    </source>
</evidence>
<dbReference type="RefSeq" id="WP_006690726.1">
    <property type="nucleotide sequence ID" value="NZ_GG694007.1"/>
</dbReference>
<evidence type="ECO:0000256" key="3">
    <source>
        <dbReference type="ARBA" id="ARBA00023015"/>
    </source>
</evidence>
<protein>
    <submittedName>
        <fullName evidence="8">PRD domain protein</fullName>
        <ecNumber evidence="8">2.7.1.191</ecNumber>
    </submittedName>
</protein>
<dbReference type="InterPro" id="IPR050661">
    <property type="entry name" value="BglG_antiterminators"/>
</dbReference>
<dbReference type="SUPFAM" id="SSF52794">
    <property type="entry name" value="PTS system IIB component-like"/>
    <property type="match status" value="1"/>
</dbReference>
<dbReference type="InterPro" id="IPR013196">
    <property type="entry name" value="HTH_11"/>
</dbReference>
<keyword evidence="3" id="KW-0805">Transcription regulation</keyword>
<evidence type="ECO:0000313" key="9">
    <source>
        <dbReference type="Proteomes" id="UP000005309"/>
    </source>
</evidence>
<dbReference type="GO" id="GO:0009401">
    <property type="term" value="P:phosphoenolpyruvate-dependent sugar phosphotransferase system"/>
    <property type="evidence" value="ECO:0007669"/>
    <property type="project" value="InterPro"/>
</dbReference>
<dbReference type="PANTHER" id="PTHR30185">
    <property type="entry name" value="CRYPTIC BETA-GLUCOSIDE BGL OPERON ANTITERMINATOR"/>
    <property type="match status" value="1"/>
</dbReference>
<sequence>MNRWLQLMLLMPEDEFITYKALSEELGISVRTVYDDITRLNEMMLEHGAQLVARTHHGVTLDVHDRARFLHFLDALGSGDTILGDTSEVRIGKIIRTLFYSSAPCKSDNLCEALHISRSTLKKDLRGVRALLGMYDLSLVHQPYAGLSIRGAEKDIRRCLVRMKRRILAGDGGILHQEVQQTGRVLQEIFKQYDCRMAAYSFQDFVLHIDVSIERMRQGHEIRDEALPSLPAAPQDEALSRAVVVAMETQYRMRFSAGECRYILLLLMSRKVLSWKQASTAAADVYAVVMEMLAAVQRTFCYDFSHDFELIASLSTHLIPLRTRLLCGMQQENPVGREIREGGPLAYEMANVACGILRSAYGCEASADETGYIALYFHVALERMRAQRRKRVLIVCGAGKGAAMLLAHTIEENYGKYLEVIGTYEAADFSDTDLQAADYILSTIPLRETLPVPVIELGDVLPWQAGGDLRAHLIHDRQEAMLAYFAEQLFLPQVSAATREDALRKICAAAEAVEELPQDFYDAVIERENIGGTALGNLVATPHPARPMGERSFVVVAVLNQPILWGEEDAQILFLISMKDGGDRDLPQFYKMIGRFLTNRTLVRRLIKRPTFDELRTIFSALADEVCQMD</sequence>
<dbReference type="Pfam" id="PF05043">
    <property type="entry name" value="Mga"/>
    <property type="match status" value="1"/>
</dbReference>
<feature type="domain" description="PRD" evidence="7">
    <location>
        <begin position="280"/>
        <end position="387"/>
    </location>
</feature>
<keyword evidence="5" id="KW-0804">Transcription</keyword>
<dbReference type="eggNOG" id="COG1762">
    <property type="taxonomic scope" value="Bacteria"/>
</dbReference>
<dbReference type="InterPro" id="IPR007737">
    <property type="entry name" value="Mga_HTH"/>
</dbReference>
<keyword evidence="1 8" id="KW-0808">Transferase</keyword>
<dbReference type="Pfam" id="PF08279">
    <property type="entry name" value="HTH_11"/>
    <property type="match status" value="1"/>
</dbReference>
<keyword evidence="4" id="KW-0010">Activator</keyword>
<dbReference type="STRING" id="638302.HMPREF0908_0462"/>
<dbReference type="Proteomes" id="UP000005309">
    <property type="component" value="Unassembled WGS sequence"/>
</dbReference>
<evidence type="ECO:0000259" key="7">
    <source>
        <dbReference type="PROSITE" id="PS51372"/>
    </source>
</evidence>
<reference evidence="8 9" key="1">
    <citation type="submission" date="2009-04" db="EMBL/GenBank/DDBJ databases">
        <authorList>
            <person name="Qin X."/>
            <person name="Bachman B."/>
            <person name="Battles P."/>
            <person name="Bell A."/>
            <person name="Bess C."/>
            <person name="Bickham C."/>
            <person name="Chaboub L."/>
            <person name="Chen D."/>
            <person name="Coyle M."/>
            <person name="Deiros D.R."/>
            <person name="Dinh H."/>
            <person name="Forbes L."/>
            <person name="Fowler G."/>
            <person name="Francisco L."/>
            <person name="Fu Q."/>
            <person name="Gubbala S."/>
            <person name="Hale W."/>
            <person name="Han Y."/>
            <person name="Hemphill L."/>
            <person name="Highlander S.K."/>
            <person name="Hirani K."/>
            <person name="Hogues M."/>
            <person name="Jackson L."/>
            <person name="Jakkamsetti A."/>
            <person name="Javaid M."/>
            <person name="Jiang H."/>
            <person name="Korchina V."/>
            <person name="Kovar C."/>
            <person name="Lara F."/>
            <person name="Lee S."/>
            <person name="Mata R."/>
            <person name="Mathew T."/>
            <person name="Moen C."/>
            <person name="Morales K."/>
            <person name="Munidasa M."/>
            <person name="Nazareth L."/>
            <person name="Ngo R."/>
            <person name="Nguyen L."/>
            <person name="Okwuonu G."/>
            <person name="Ongeri F."/>
            <person name="Patil S."/>
            <person name="Petrosino J."/>
            <person name="Pham C."/>
            <person name="Pham P."/>
            <person name="Pu L.-L."/>
            <person name="Puazo M."/>
            <person name="Raj R."/>
            <person name="Reid J."/>
            <person name="Rouhana J."/>
            <person name="Saada N."/>
            <person name="Shang Y."/>
            <person name="Simmons D."/>
            <person name="Thornton R."/>
            <person name="Warren J."/>
            <person name="Weissenberger G."/>
            <person name="Zhang J."/>
            <person name="Zhang L."/>
            <person name="Zhou C."/>
            <person name="Zhu D."/>
            <person name="Muzny D."/>
            <person name="Worley K."/>
            <person name="Gibbs R."/>
        </authorList>
    </citation>
    <scope>NUCLEOTIDE SEQUENCE [LARGE SCALE GENOMIC DNA]</scope>
    <source>
        <strain evidence="8 9">ATCC 43531</strain>
    </source>
</reference>
<evidence type="ECO:0000256" key="1">
    <source>
        <dbReference type="ARBA" id="ARBA00022679"/>
    </source>
</evidence>
<dbReference type="HOGENOM" id="CLU_013442_5_1_9"/>
<dbReference type="OrthoDB" id="95460at2"/>
<evidence type="ECO:0000256" key="2">
    <source>
        <dbReference type="ARBA" id="ARBA00022737"/>
    </source>
</evidence>
<evidence type="ECO:0000313" key="8">
    <source>
        <dbReference type="EMBL" id="EEQ49146.1"/>
    </source>
</evidence>
<dbReference type="SUPFAM" id="SSF55804">
    <property type="entry name" value="Phoshotransferase/anion transport protein"/>
    <property type="match status" value="1"/>
</dbReference>
<evidence type="ECO:0000256" key="4">
    <source>
        <dbReference type="ARBA" id="ARBA00023159"/>
    </source>
</evidence>
<dbReference type="InterPro" id="IPR002178">
    <property type="entry name" value="PTS_EIIA_type-2_dom"/>
</dbReference>
<comment type="caution">
    <text evidence="8">The sequence shown here is derived from an EMBL/GenBank/DDBJ whole genome shotgun (WGS) entry which is preliminary data.</text>
</comment>
<dbReference type="CDD" id="cd05568">
    <property type="entry name" value="PTS_IIB_bgl_like"/>
    <property type="match status" value="1"/>
</dbReference>
<dbReference type="eggNOG" id="COG3711">
    <property type="taxonomic scope" value="Bacteria"/>
</dbReference>
<gene>
    <name evidence="8" type="primary">licR</name>
    <name evidence="8" type="ORF">HMPREF0908_0462</name>
</gene>
<proteinExistence type="predicted"/>
<organism evidence="8 9">
    <name type="scientific">Selenomonas flueggei ATCC 43531</name>
    <dbReference type="NCBI Taxonomy" id="638302"/>
    <lineage>
        <taxon>Bacteria</taxon>
        <taxon>Bacillati</taxon>
        <taxon>Bacillota</taxon>
        <taxon>Negativicutes</taxon>
        <taxon>Selenomonadales</taxon>
        <taxon>Selenomonadaceae</taxon>
        <taxon>Selenomonas</taxon>
    </lineage>
</organism>
<name>C4V215_9FIRM</name>
<dbReference type="InterPro" id="IPR016152">
    <property type="entry name" value="PTrfase/Anion_transptr"/>
</dbReference>
<dbReference type="PROSITE" id="PS51094">
    <property type="entry name" value="PTS_EIIA_TYPE_2"/>
    <property type="match status" value="1"/>
</dbReference>
<dbReference type="SUPFAM" id="SSF63520">
    <property type="entry name" value="PTS-regulatory domain, PRD"/>
    <property type="match status" value="2"/>
</dbReference>
<dbReference type="InterPro" id="IPR036390">
    <property type="entry name" value="WH_DNA-bd_sf"/>
</dbReference>
<dbReference type="Pfam" id="PF00874">
    <property type="entry name" value="PRD"/>
    <property type="match status" value="2"/>
</dbReference>
<dbReference type="GO" id="GO:0006355">
    <property type="term" value="P:regulation of DNA-templated transcription"/>
    <property type="evidence" value="ECO:0007669"/>
    <property type="project" value="InterPro"/>
</dbReference>
<dbReference type="EMBL" id="ACLA01000006">
    <property type="protein sequence ID" value="EEQ49146.1"/>
    <property type="molecule type" value="Genomic_DNA"/>
</dbReference>
<dbReference type="Pfam" id="PF00359">
    <property type="entry name" value="PTS_EIIA_2"/>
    <property type="match status" value="1"/>
</dbReference>
<dbReference type="InterPro" id="IPR036388">
    <property type="entry name" value="WH-like_DNA-bd_sf"/>
</dbReference>
<dbReference type="InterPro" id="IPR036095">
    <property type="entry name" value="PTS_EIIB-like_sf"/>
</dbReference>
<dbReference type="Gene3D" id="3.40.50.2300">
    <property type="match status" value="1"/>
</dbReference>
<dbReference type="GO" id="GO:0008982">
    <property type="term" value="F:protein-N(PI)-phosphohistidine-sugar phosphotransferase activity"/>
    <property type="evidence" value="ECO:0007669"/>
    <property type="project" value="InterPro"/>
</dbReference>
<dbReference type="PANTHER" id="PTHR30185:SF13">
    <property type="entry name" value="LICABCH OPERON REGULATOR-RELATED"/>
    <property type="match status" value="1"/>
</dbReference>
<accession>C4V215</accession>
<dbReference type="PROSITE" id="PS51372">
    <property type="entry name" value="PRD_2"/>
    <property type="match status" value="1"/>
</dbReference>
<dbReference type="InterPro" id="IPR036634">
    <property type="entry name" value="PRD_sf"/>
</dbReference>
<dbReference type="InterPro" id="IPR011608">
    <property type="entry name" value="PRD"/>
</dbReference>
<dbReference type="AlphaFoldDB" id="C4V215"/>
<keyword evidence="2" id="KW-0677">Repeat</keyword>
<dbReference type="SUPFAM" id="SSF46785">
    <property type="entry name" value="Winged helix' DNA-binding domain"/>
    <property type="match status" value="1"/>
</dbReference>